<proteinExistence type="predicted"/>
<accession>M0II67</accession>
<evidence type="ECO:0000313" key="3">
    <source>
        <dbReference type="Proteomes" id="UP000011550"/>
    </source>
</evidence>
<reference evidence="2 3" key="1">
    <citation type="journal article" date="2014" name="PLoS Genet.">
        <title>Phylogenetically driven sequencing of extremely halophilic archaea reveals strategies for static and dynamic osmo-response.</title>
        <authorList>
            <person name="Becker E.A."/>
            <person name="Seitzer P.M."/>
            <person name="Tritt A."/>
            <person name="Larsen D."/>
            <person name="Krusor M."/>
            <person name="Yao A.I."/>
            <person name="Wu D."/>
            <person name="Madern D."/>
            <person name="Eisen J.A."/>
            <person name="Darling A.E."/>
            <person name="Facciotti M.T."/>
        </authorList>
    </citation>
    <scope>NUCLEOTIDE SEQUENCE [LARGE SCALE GENOMIC DNA]</scope>
    <source>
        <strain evidence="2 3">ATCC BAA-1512</strain>
    </source>
</reference>
<dbReference type="AlphaFoldDB" id="M0II67"/>
<dbReference type="STRING" id="662479.C440_08757"/>
<dbReference type="PATRIC" id="fig|662479.7.peg.1770"/>
<dbReference type="InterPro" id="IPR004443">
    <property type="entry name" value="YjeF_N_dom"/>
</dbReference>
<organism evidence="2 3">
    <name type="scientific">Haloferax mucosum ATCC BAA-1512</name>
    <dbReference type="NCBI Taxonomy" id="662479"/>
    <lineage>
        <taxon>Archaea</taxon>
        <taxon>Methanobacteriati</taxon>
        <taxon>Methanobacteriota</taxon>
        <taxon>Stenosarchaea group</taxon>
        <taxon>Halobacteria</taxon>
        <taxon>Halobacteriales</taxon>
        <taxon>Haloferacaceae</taxon>
        <taxon>Haloferax</taxon>
    </lineage>
</organism>
<name>M0II67_9EURY</name>
<sequence>MGPNTTLTLALPKTGRVCPEATVGDLCLADIGIPRGVYDHLGIDYTDPFDGARLVRLNAVNKRG</sequence>
<keyword evidence="2" id="KW-0418">Kinase</keyword>
<dbReference type="Gene3D" id="3.40.50.10260">
    <property type="entry name" value="YjeF N-terminal domain"/>
    <property type="match status" value="1"/>
</dbReference>
<dbReference type="PROSITE" id="PS51385">
    <property type="entry name" value="YJEF_N"/>
    <property type="match status" value="1"/>
</dbReference>
<dbReference type="EMBL" id="AOLN01000011">
    <property type="protein sequence ID" value="ELZ95154.1"/>
    <property type="molecule type" value="Genomic_DNA"/>
</dbReference>
<keyword evidence="2" id="KW-0808">Transferase</keyword>
<dbReference type="InterPro" id="IPR036652">
    <property type="entry name" value="YjeF_N_dom_sf"/>
</dbReference>
<dbReference type="Proteomes" id="UP000011550">
    <property type="component" value="Unassembled WGS sequence"/>
</dbReference>
<evidence type="ECO:0000259" key="1">
    <source>
        <dbReference type="PROSITE" id="PS51385"/>
    </source>
</evidence>
<comment type="caution">
    <text evidence="2">The sequence shown here is derived from an EMBL/GenBank/DDBJ whole genome shotgun (WGS) entry which is preliminary data.</text>
</comment>
<dbReference type="SUPFAM" id="SSF64153">
    <property type="entry name" value="YjeF N-terminal domain-like"/>
    <property type="match status" value="1"/>
</dbReference>
<evidence type="ECO:0000313" key="2">
    <source>
        <dbReference type="EMBL" id="ELZ95154.1"/>
    </source>
</evidence>
<dbReference type="GO" id="GO:0016301">
    <property type="term" value="F:kinase activity"/>
    <property type="evidence" value="ECO:0007669"/>
    <property type="project" value="UniProtKB-KW"/>
</dbReference>
<gene>
    <name evidence="2" type="ORF">C440_08757</name>
</gene>
<feature type="domain" description="YjeF N-terminal" evidence="1">
    <location>
        <begin position="1"/>
        <end position="39"/>
    </location>
</feature>
<keyword evidence="3" id="KW-1185">Reference proteome</keyword>
<protein>
    <submittedName>
        <fullName evidence="2">Sugar kinase</fullName>
    </submittedName>
</protein>